<gene>
    <name evidence="2" type="ORF">KSL82_08820</name>
</gene>
<evidence type="ECO:0000313" key="3">
    <source>
        <dbReference type="Proteomes" id="UP001196248"/>
    </source>
</evidence>
<comment type="caution">
    <text evidence="2">The sequence shown here is derived from an EMBL/GenBank/DDBJ whole genome shotgun (WGS) entry which is preliminary data.</text>
</comment>
<dbReference type="RefSeq" id="WP_216972424.1">
    <property type="nucleotide sequence ID" value="NZ_JAHPJJ010000024.1"/>
</dbReference>
<protein>
    <submittedName>
        <fullName evidence="2">Small terminase subunit</fullName>
    </submittedName>
</protein>
<evidence type="ECO:0000256" key="1">
    <source>
        <dbReference type="SAM" id="MobiDB-lite"/>
    </source>
</evidence>
<feature type="region of interest" description="Disordered" evidence="1">
    <location>
        <begin position="154"/>
        <end position="174"/>
    </location>
</feature>
<proteinExistence type="predicted"/>
<sequence length="174" mass="19880">MAKGQYQKWLEDDNLILLQGWKRNGLTDEQIAKNIGINVRTLDKWKAKYGRIGQALKIGHEQANYAVEGKLLKKAMSGNTTAMIFWLKNNWRDKYNDSELSPEERQLAIKRGRKLDAETRIAEAKAKLADRMGESSDEQLDHILDILVEKVNKDYGTEKPDDGETNTSSEKLSE</sequence>
<reference evidence="2 3" key="1">
    <citation type="submission" date="2021-06" db="EMBL/GenBank/DDBJ databases">
        <title>Limosilactobacillus angelus sp. nov., isolated from the human vagina.</title>
        <authorList>
            <person name="Chen Y.-S."/>
        </authorList>
    </citation>
    <scope>NUCLEOTIDE SEQUENCE [LARGE SCALE GENOMIC DNA]</scope>
    <source>
        <strain evidence="2 3">P5L02</strain>
    </source>
</reference>
<feature type="compositionally biased region" description="Polar residues" evidence="1">
    <location>
        <begin position="165"/>
        <end position="174"/>
    </location>
</feature>
<keyword evidence="3" id="KW-1185">Reference proteome</keyword>
<dbReference type="EMBL" id="JAHPJJ010000024">
    <property type="protein sequence ID" value="MBU9695983.1"/>
    <property type="molecule type" value="Genomic_DNA"/>
</dbReference>
<dbReference type="Proteomes" id="UP001196248">
    <property type="component" value="Unassembled WGS sequence"/>
</dbReference>
<name>A0ABS6IWU6_9LACO</name>
<evidence type="ECO:0000313" key="2">
    <source>
        <dbReference type="EMBL" id="MBU9695983.1"/>
    </source>
</evidence>
<accession>A0ABS6IWU6</accession>
<organism evidence="2 3">
    <name type="scientific">Limosilactobacillus portuensis</name>
    <dbReference type="NCBI Taxonomy" id="2742601"/>
    <lineage>
        <taxon>Bacteria</taxon>
        <taxon>Bacillati</taxon>
        <taxon>Bacillota</taxon>
        <taxon>Bacilli</taxon>
        <taxon>Lactobacillales</taxon>
        <taxon>Lactobacillaceae</taxon>
        <taxon>Limosilactobacillus</taxon>
    </lineage>
</organism>